<sequence>MKSFEVERFAHAPVEALWPLVADFGGEGRFTPYRVTSAAPGPVAVGWTFEARTPVGLVSARDALKVTRWTPPAGGAAAFSLRRVGAKVAGWCDVTLTPHPRGCRVSWREAVKTSTPGAAGAVERAVDKNLRRAIDEAEAGIRRR</sequence>
<dbReference type="CDD" id="cd07812">
    <property type="entry name" value="SRPBCC"/>
    <property type="match status" value="1"/>
</dbReference>
<dbReference type="KEGG" id="kse:Ksed_19440"/>
<dbReference type="SUPFAM" id="SSF55961">
    <property type="entry name" value="Bet v1-like"/>
    <property type="match status" value="1"/>
</dbReference>
<dbReference type="Proteomes" id="UP000006666">
    <property type="component" value="Chromosome"/>
</dbReference>
<reference evidence="1 2" key="1">
    <citation type="journal article" date="2009" name="Stand. Genomic Sci.">
        <title>Complete genome sequence of Kytococcus sedentarius type strain (541).</title>
        <authorList>
            <person name="Sims D."/>
            <person name="Brettin T."/>
            <person name="Detter J.C."/>
            <person name="Han C."/>
            <person name="Lapidus A."/>
            <person name="Copeland A."/>
            <person name="Glavina Del Rio T."/>
            <person name="Nolan M."/>
            <person name="Chen F."/>
            <person name="Lucas S."/>
            <person name="Tice H."/>
            <person name="Cheng J.F."/>
            <person name="Bruce D."/>
            <person name="Goodwin L."/>
            <person name="Pitluck S."/>
            <person name="Ovchinnikova G."/>
            <person name="Pati A."/>
            <person name="Ivanova N."/>
            <person name="Mavrommatis K."/>
            <person name="Chen A."/>
            <person name="Palaniappan K."/>
            <person name="D'haeseleer P."/>
            <person name="Chain P."/>
            <person name="Bristow J."/>
            <person name="Eisen J.A."/>
            <person name="Markowitz V."/>
            <person name="Hugenholtz P."/>
            <person name="Schneider S."/>
            <person name="Goker M."/>
            <person name="Pukall R."/>
            <person name="Kyrpides N.C."/>
            <person name="Klenk H.P."/>
        </authorList>
    </citation>
    <scope>NUCLEOTIDE SEQUENCE [LARGE SCALE GENOMIC DNA]</scope>
    <source>
        <strain evidence="2">ATCC 14392 / DSM 20547 / JCM 11482 / CCUG 33030 / NBRC 15357 / NCTC 11040 / CCM 314 / 541</strain>
    </source>
</reference>
<dbReference type="STRING" id="478801.Ksed_19440"/>
<accession>C7NKA6</accession>
<keyword evidence="2" id="KW-1185">Reference proteome</keyword>
<protein>
    <submittedName>
        <fullName evidence="1">Polyketide cyclase / dehydrase and lipid transport</fullName>
    </submittedName>
</protein>
<evidence type="ECO:0000313" key="1">
    <source>
        <dbReference type="EMBL" id="ACV06944.1"/>
    </source>
</evidence>
<dbReference type="InterPro" id="IPR019587">
    <property type="entry name" value="Polyketide_cyclase/dehydratase"/>
</dbReference>
<dbReference type="HOGENOM" id="CLU_1793977_0_0_11"/>
<dbReference type="RefSeq" id="WP_015779884.1">
    <property type="nucleotide sequence ID" value="NC_013169.1"/>
</dbReference>
<gene>
    <name evidence="1" type="ordered locus">Ksed_19440</name>
</gene>
<dbReference type="Pfam" id="PF10604">
    <property type="entry name" value="Polyketide_cyc2"/>
    <property type="match status" value="1"/>
</dbReference>
<dbReference type="InterPro" id="IPR023393">
    <property type="entry name" value="START-like_dom_sf"/>
</dbReference>
<dbReference type="Gene3D" id="3.30.530.20">
    <property type="match status" value="1"/>
</dbReference>
<organism evidence="1 2">
    <name type="scientific">Kytococcus sedentarius (strain ATCC 14392 / DSM 20547 / JCM 11482 / CCUG 33030 / NBRC 15357 / NCTC 11040 / CCM 314 / 541)</name>
    <name type="common">Micrococcus sedentarius</name>
    <dbReference type="NCBI Taxonomy" id="478801"/>
    <lineage>
        <taxon>Bacteria</taxon>
        <taxon>Bacillati</taxon>
        <taxon>Actinomycetota</taxon>
        <taxon>Actinomycetes</taxon>
        <taxon>Micrococcales</taxon>
        <taxon>Kytococcaceae</taxon>
        <taxon>Kytococcus</taxon>
    </lineage>
</organism>
<name>C7NKA6_KYTSD</name>
<proteinExistence type="predicted"/>
<dbReference type="EMBL" id="CP001686">
    <property type="protein sequence ID" value="ACV06944.1"/>
    <property type="molecule type" value="Genomic_DNA"/>
</dbReference>
<dbReference type="AlphaFoldDB" id="C7NKA6"/>
<evidence type="ECO:0000313" key="2">
    <source>
        <dbReference type="Proteomes" id="UP000006666"/>
    </source>
</evidence>